<organism evidence="5 6">
    <name type="scientific">Rhododendron williamsianum</name>
    <dbReference type="NCBI Taxonomy" id="262921"/>
    <lineage>
        <taxon>Eukaryota</taxon>
        <taxon>Viridiplantae</taxon>
        <taxon>Streptophyta</taxon>
        <taxon>Embryophyta</taxon>
        <taxon>Tracheophyta</taxon>
        <taxon>Spermatophyta</taxon>
        <taxon>Magnoliopsida</taxon>
        <taxon>eudicotyledons</taxon>
        <taxon>Gunneridae</taxon>
        <taxon>Pentapetalae</taxon>
        <taxon>asterids</taxon>
        <taxon>Ericales</taxon>
        <taxon>Ericaceae</taxon>
        <taxon>Ericoideae</taxon>
        <taxon>Rhodoreae</taxon>
        <taxon>Rhododendron</taxon>
    </lineage>
</organism>
<dbReference type="Pfam" id="PF26252">
    <property type="entry name" value="RdRP_helical"/>
    <property type="match status" value="1"/>
</dbReference>
<dbReference type="PANTHER" id="PTHR23079">
    <property type="entry name" value="RNA-DEPENDENT RNA POLYMERASE"/>
    <property type="match status" value="1"/>
</dbReference>
<evidence type="ECO:0000313" key="6">
    <source>
        <dbReference type="Proteomes" id="UP000428333"/>
    </source>
</evidence>
<dbReference type="OrthoDB" id="6513042at2759"/>
<evidence type="ECO:0000256" key="2">
    <source>
        <dbReference type="SAM" id="MobiDB-lite"/>
    </source>
</evidence>
<evidence type="ECO:0000256" key="1">
    <source>
        <dbReference type="RuleBase" id="RU363098"/>
    </source>
</evidence>
<comment type="caution">
    <text evidence="5">The sequence shown here is derived from an EMBL/GenBank/DDBJ whole genome shotgun (WGS) entry which is preliminary data.</text>
</comment>
<dbReference type="InterPro" id="IPR057596">
    <property type="entry name" value="RDRP_core"/>
</dbReference>
<keyword evidence="1" id="KW-0696">RNA-directed RNA polymerase</keyword>
<proteinExistence type="inferred from homology"/>
<feature type="region of interest" description="Disordered" evidence="2">
    <location>
        <begin position="1"/>
        <end position="36"/>
    </location>
</feature>
<comment type="function">
    <text evidence="1">Probably involved in the RNA silencing pathway and required for the generation of small interfering RNAs (siRNAs).</text>
</comment>
<keyword evidence="1" id="KW-0548">Nucleotidyltransferase</keyword>
<protein>
    <recommendedName>
        <fullName evidence="1">RNA-dependent RNA polymerase</fullName>
        <ecNumber evidence="1">2.7.7.48</ecNumber>
    </recommendedName>
</protein>
<comment type="catalytic activity">
    <reaction evidence="1">
        <text>RNA(n) + a ribonucleoside 5'-triphosphate = RNA(n+1) + diphosphate</text>
        <dbReference type="Rhea" id="RHEA:21248"/>
        <dbReference type="Rhea" id="RHEA-COMP:14527"/>
        <dbReference type="Rhea" id="RHEA-COMP:17342"/>
        <dbReference type="ChEBI" id="CHEBI:33019"/>
        <dbReference type="ChEBI" id="CHEBI:61557"/>
        <dbReference type="ChEBI" id="CHEBI:140395"/>
        <dbReference type="EC" id="2.7.7.48"/>
    </reaction>
</comment>
<evidence type="ECO:0000313" key="5">
    <source>
        <dbReference type="EMBL" id="KAE9464482.1"/>
    </source>
</evidence>
<dbReference type="GO" id="GO:0031380">
    <property type="term" value="C:nuclear RNA-directed RNA polymerase complex"/>
    <property type="evidence" value="ECO:0007669"/>
    <property type="project" value="TreeGrafter"/>
</dbReference>
<keyword evidence="6" id="KW-1185">Reference proteome</keyword>
<evidence type="ECO:0000259" key="3">
    <source>
        <dbReference type="Pfam" id="PF05183"/>
    </source>
</evidence>
<dbReference type="GO" id="GO:0003723">
    <property type="term" value="F:RNA binding"/>
    <property type="evidence" value="ECO:0007669"/>
    <property type="project" value="UniProtKB-KW"/>
</dbReference>
<comment type="similarity">
    <text evidence="1">Belongs to the RdRP family.</text>
</comment>
<reference evidence="5 6" key="1">
    <citation type="journal article" date="2019" name="Genome Biol. Evol.">
        <title>The Rhododendron genome and chromosomal organization provide insight into shared whole-genome duplications across the heath family (Ericaceae).</title>
        <authorList>
            <person name="Soza V.L."/>
            <person name="Lindsley D."/>
            <person name="Waalkes A."/>
            <person name="Ramage E."/>
            <person name="Patwardhan R.P."/>
            <person name="Burton J.N."/>
            <person name="Adey A."/>
            <person name="Kumar A."/>
            <person name="Qiu R."/>
            <person name="Shendure J."/>
            <person name="Hall B."/>
        </authorList>
    </citation>
    <scope>NUCLEOTIDE SEQUENCE [LARGE SCALE GENOMIC DNA]</scope>
    <source>
        <strain evidence="5">RSF 1966-606</strain>
    </source>
</reference>
<dbReference type="InterPro" id="IPR058751">
    <property type="entry name" value="RDRP_helical"/>
</dbReference>
<dbReference type="Proteomes" id="UP000428333">
    <property type="component" value="Linkage Group LG02"/>
</dbReference>
<gene>
    <name evidence="5" type="ORF">C3L33_03608</name>
</gene>
<keyword evidence="1" id="KW-0808">Transferase</keyword>
<sequence>MPNAAGRCGPMAARSARRRSLTGHAQEDLHPKYGFSPHSPIAKRALLSPSTNSGTASIGENNPLLALCDLEFRKAFLILSYTGRRKLEELMTIDHIMMQLEELMTVDHIMMLKDLPWRDFETKVWDAVGKNFINKEDRIQYLDWDSRKTHLYHCHVHQDGSYAFKVDENGCIVRDEEGEPLIHTDGTGFISEDLALKTPKDFSRAKYIKDGNFERFLDHVNCEEKSPELKGSEAHTRELVRLFRNGLAVKGTLLVNKKDPICCCMVVAHSNPFFLLLRPFIIAALDISLKTSILIDESFRGLFLHVLHFAYCFLDAAALNHGERDDDFTVARMILSGVPLNEPYLQYRLSDLAKDERNALKGGKLPITESFYLIGTTDPTGLLESHQVCVILENGQISGDLLVYRNPGLHFGDIHRLEAVYVKELAEIVGNAKYAIFFSTKGERSIANEIANGDFDGDTYWISRNPELLESFKVSEPWRRIYSTPSVRSKMPNELSGRS</sequence>
<dbReference type="PANTHER" id="PTHR23079:SF55">
    <property type="entry name" value="RNA-DIRECTED RNA POLYMERASE"/>
    <property type="match status" value="1"/>
</dbReference>
<dbReference type="Pfam" id="PF05183">
    <property type="entry name" value="RdRP"/>
    <property type="match status" value="1"/>
</dbReference>
<dbReference type="AlphaFoldDB" id="A0A6A4M4X2"/>
<accession>A0A6A4M4X2</accession>
<keyword evidence="1" id="KW-0943">RNA-mediated gene silencing</keyword>
<feature type="non-terminal residue" evidence="5">
    <location>
        <position position="1"/>
    </location>
</feature>
<dbReference type="EC" id="2.7.7.48" evidence="1"/>
<feature type="domain" description="RDRP core" evidence="3">
    <location>
        <begin position="323"/>
        <end position="478"/>
    </location>
</feature>
<feature type="domain" description="RDRP helical" evidence="4">
    <location>
        <begin position="64"/>
        <end position="144"/>
    </location>
</feature>
<keyword evidence="1" id="KW-0694">RNA-binding</keyword>
<dbReference type="GO" id="GO:0030422">
    <property type="term" value="P:siRNA processing"/>
    <property type="evidence" value="ECO:0007669"/>
    <property type="project" value="TreeGrafter"/>
</dbReference>
<name>A0A6A4M4X2_9ERIC</name>
<dbReference type="GO" id="GO:0003968">
    <property type="term" value="F:RNA-directed RNA polymerase activity"/>
    <property type="evidence" value="ECO:0007669"/>
    <property type="project" value="UniProtKB-KW"/>
</dbReference>
<dbReference type="EMBL" id="QEFC01000333">
    <property type="protein sequence ID" value="KAE9464482.1"/>
    <property type="molecule type" value="Genomic_DNA"/>
</dbReference>
<dbReference type="InterPro" id="IPR007855">
    <property type="entry name" value="RDRP"/>
</dbReference>
<evidence type="ECO:0000259" key="4">
    <source>
        <dbReference type="Pfam" id="PF26252"/>
    </source>
</evidence>